<comment type="caution">
    <text evidence="6">The sequence shown here is derived from an EMBL/GenBank/DDBJ whole genome shotgun (WGS) entry which is preliminary data.</text>
</comment>
<dbReference type="FunFam" id="1.50.10.130:FF:000001">
    <property type="entry name" value="Isoprene synthase, chloroplastic"/>
    <property type="match status" value="1"/>
</dbReference>
<dbReference type="InterPro" id="IPR001906">
    <property type="entry name" value="Terpene_synth_N"/>
</dbReference>
<dbReference type="Gene3D" id="1.10.600.10">
    <property type="entry name" value="Farnesyl Diphosphate Synthase"/>
    <property type="match status" value="1"/>
</dbReference>
<dbReference type="CDD" id="cd00684">
    <property type="entry name" value="Terpene_cyclase_plant_C1"/>
    <property type="match status" value="1"/>
</dbReference>
<comment type="cofactor">
    <cofactor evidence="1">
        <name>Mg(2+)</name>
        <dbReference type="ChEBI" id="CHEBI:18420"/>
    </cofactor>
</comment>
<dbReference type="Gene3D" id="1.50.10.130">
    <property type="entry name" value="Terpene synthase, N-terminal domain"/>
    <property type="match status" value="1"/>
</dbReference>
<dbReference type="GO" id="GO:0016102">
    <property type="term" value="P:diterpenoid biosynthetic process"/>
    <property type="evidence" value="ECO:0007669"/>
    <property type="project" value="InterPro"/>
</dbReference>
<dbReference type="InterPro" id="IPR036965">
    <property type="entry name" value="Terpene_synth_N_sf"/>
</dbReference>
<evidence type="ECO:0000259" key="4">
    <source>
        <dbReference type="Pfam" id="PF01397"/>
    </source>
</evidence>
<dbReference type="AlphaFoldDB" id="A0AAW2UZF3"/>
<dbReference type="SFLD" id="SFLDS00005">
    <property type="entry name" value="Isoprenoid_Synthase_Type_I"/>
    <property type="match status" value="1"/>
</dbReference>
<dbReference type="InterPro" id="IPR050148">
    <property type="entry name" value="Terpene_synthase-like"/>
</dbReference>
<dbReference type="SFLD" id="SFLDG01014">
    <property type="entry name" value="Terpene_Cyclase_Like_1_N-term"/>
    <property type="match status" value="1"/>
</dbReference>
<keyword evidence="3" id="KW-0460">Magnesium</keyword>
<evidence type="ECO:0000313" key="6">
    <source>
        <dbReference type="EMBL" id="KAL0422436.1"/>
    </source>
</evidence>
<dbReference type="Pfam" id="PF03936">
    <property type="entry name" value="Terpene_synth_C"/>
    <property type="match status" value="1"/>
</dbReference>
<dbReference type="InterPro" id="IPR034741">
    <property type="entry name" value="Terpene_cyclase-like_1_C"/>
</dbReference>
<feature type="domain" description="Terpene synthase metal-binding" evidence="5">
    <location>
        <begin position="310"/>
        <end position="549"/>
    </location>
</feature>
<dbReference type="InterPro" id="IPR008930">
    <property type="entry name" value="Terpenoid_cyclase/PrenylTrfase"/>
</dbReference>
<name>A0AAW2UZF3_9LAMI</name>
<protein>
    <submittedName>
        <fullName evidence="6">(R)-limonene synthase</fullName>
    </submittedName>
</protein>
<dbReference type="SUPFAM" id="SSF48576">
    <property type="entry name" value="Terpenoid synthases"/>
    <property type="match status" value="1"/>
</dbReference>
<dbReference type="InterPro" id="IPR005630">
    <property type="entry name" value="Terpene_synthase_metal-bd"/>
</dbReference>
<dbReference type="PANTHER" id="PTHR31225">
    <property type="entry name" value="OS04G0344100 PROTEIN-RELATED"/>
    <property type="match status" value="1"/>
</dbReference>
<evidence type="ECO:0000259" key="5">
    <source>
        <dbReference type="Pfam" id="PF03936"/>
    </source>
</evidence>
<evidence type="ECO:0000256" key="2">
    <source>
        <dbReference type="ARBA" id="ARBA00022723"/>
    </source>
</evidence>
<evidence type="ECO:0000256" key="1">
    <source>
        <dbReference type="ARBA" id="ARBA00001946"/>
    </source>
</evidence>
<keyword evidence="2" id="KW-0479">Metal-binding</keyword>
<dbReference type="PANTHER" id="PTHR31225:SF9">
    <property type="entry name" value="TERPENE SYNTHASE 10"/>
    <property type="match status" value="1"/>
</dbReference>
<feature type="domain" description="Terpene synthase N-terminal" evidence="4">
    <location>
        <begin position="73"/>
        <end position="253"/>
    </location>
</feature>
<accession>A0AAW2UZF3</accession>
<reference evidence="6" key="2">
    <citation type="journal article" date="2024" name="Plant">
        <title>Genomic evolution and insights into agronomic trait innovations of Sesamum species.</title>
        <authorList>
            <person name="Miao H."/>
            <person name="Wang L."/>
            <person name="Qu L."/>
            <person name="Liu H."/>
            <person name="Sun Y."/>
            <person name="Le M."/>
            <person name="Wang Q."/>
            <person name="Wei S."/>
            <person name="Zheng Y."/>
            <person name="Lin W."/>
            <person name="Duan Y."/>
            <person name="Cao H."/>
            <person name="Xiong S."/>
            <person name="Wang X."/>
            <person name="Wei L."/>
            <person name="Li C."/>
            <person name="Ma Q."/>
            <person name="Ju M."/>
            <person name="Zhao R."/>
            <person name="Li G."/>
            <person name="Mu C."/>
            <person name="Tian Q."/>
            <person name="Mei H."/>
            <person name="Zhang T."/>
            <person name="Gao T."/>
            <person name="Zhang H."/>
        </authorList>
    </citation>
    <scope>NUCLEOTIDE SEQUENCE</scope>
    <source>
        <strain evidence="6">KEN1</strain>
    </source>
</reference>
<dbReference type="SUPFAM" id="SSF48239">
    <property type="entry name" value="Terpenoid cyclases/Protein prenyltransferases"/>
    <property type="match status" value="1"/>
</dbReference>
<reference evidence="6" key="1">
    <citation type="submission" date="2020-06" db="EMBL/GenBank/DDBJ databases">
        <authorList>
            <person name="Li T."/>
            <person name="Hu X."/>
            <person name="Zhang T."/>
            <person name="Song X."/>
            <person name="Zhang H."/>
            <person name="Dai N."/>
            <person name="Sheng W."/>
            <person name="Hou X."/>
            <person name="Wei L."/>
        </authorList>
    </citation>
    <scope>NUCLEOTIDE SEQUENCE</scope>
    <source>
        <strain evidence="6">KEN1</strain>
        <tissue evidence="6">Leaf</tissue>
    </source>
</reference>
<organism evidence="6">
    <name type="scientific">Sesamum latifolium</name>
    <dbReference type="NCBI Taxonomy" id="2727402"/>
    <lineage>
        <taxon>Eukaryota</taxon>
        <taxon>Viridiplantae</taxon>
        <taxon>Streptophyta</taxon>
        <taxon>Embryophyta</taxon>
        <taxon>Tracheophyta</taxon>
        <taxon>Spermatophyta</taxon>
        <taxon>Magnoliopsida</taxon>
        <taxon>eudicotyledons</taxon>
        <taxon>Gunneridae</taxon>
        <taxon>Pentapetalae</taxon>
        <taxon>asterids</taxon>
        <taxon>lamiids</taxon>
        <taxon>Lamiales</taxon>
        <taxon>Pedaliaceae</taxon>
        <taxon>Sesamum</taxon>
    </lineage>
</organism>
<proteinExistence type="predicted"/>
<dbReference type="SFLD" id="SFLDG01019">
    <property type="entry name" value="Terpene_Cyclase_Like_1_C_Termi"/>
    <property type="match status" value="1"/>
</dbReference>
<sequence>MAASTITMKMLMIPNLQTTTQNLDTFASKKKTLKLYCISSSVTAATACCSPSLQLQQHHTPPRRSGNYGPSLWDFDYIQSLNTQYTEERYLKRVSELKVVVKKMLAHEKEVSSVGELLEVIDELQKLGISYHFEDEINQILASVYDHKYAVGKNNSKERDLYTTALAFRLLRQHGFIVPQEIFDSFRGGKGDFDPNLGNDTKGLLQLYEASFLSTPGEKTLDLARQFATNFLQKNPNENIDDENLALLVRRALELPIHWRVERPNARWFIDAYERRPDVNPLVLELAKLDFNIVQTTYQQELKHVSRWWKQTGIAEKLPFARDRIVECYFWTVGCFFHPEDGYPRIMIAKLNALITVIDDIFDVYGTPEELQLFNNAIQRWDVEAIDQLSNYMQICYLALYNFINETAYDVLKQQGLLIIPHLRKSWEDLCRTYLQEAEWYSRGYTPTLEEYMNNAWISISAPLTLSHVYSVVGNPMKNEVVGSLDKYHDIVRCSGMILRLADDLGTSPVEMERGDVAKAVECYMNERGGSREEGVEYVRYLIDETWKKMNGVAVAVAVAVGGDDSDPFLQDFVRIAADLGRMAQYMYQDGDGHGVQTPQIKESITTLLFHPIF</sequence>
<dbReference type="FunFam" id="1.10.600.10:FF:000007">
    <property type="entry name" value="Isoprene synthase, chloroplastic"/>
    <property type="match status" value="1"/>
</dbReference>
<gene>
    <name evidence="6" type="ORF">Slati_3266500</name>
</gene>
<dbReference type="InterPro" id="IPR044814">
    <property type="entry name" value="Terpene_cyclase_plant_C1"/>
</dbReference>
<evidence type="ECO:0000256" key="3">
    <source>
        <dbReference type="ARBA" id="ARBA00022842"/>
    </source>
</evidence>
<dbReference type="EMBL" id="JACGWN010000011">
    <property type="protein sequence ID" value="KAL0422436.1"/>
    <property type="molecule type" value="Genomic_DNA"/>
</dbReference>
<dbReference type="GO" id="GO:0010333">
    <property type="term" value="F:terpene synthase activity"/>
    <property type="evidence" value="ECO:0007669"/>
    <property type="project" value="InterPro"/>
</dbReference>
<dbReference type="Pfam" id="PF01397">
    <property type="entry name" value="Terpene_synth"/>
    <property type="match status" value="1"/>
</dbReference>
<dbReference type="GO" id="GO:0000287">
    <property type="term" value="F:magnesium ion binding"/>
    <property type="evidence" value="ECO:0007669"/>
    <property type="project" value="InterPro"/>
</dbReference>
<dbReference type="InterPro" id="IPR008949">
    <property type="entry name" value="Isoprenoid_synthase_dom_sf"/>
</dbReference>